<evidence type="ECO:0000313" key="4">
    <source>
        <dbReference type="EMBL" id="TYL51114.1"/>
    </source>
</evidence>
<keyword evidence="5" id="KW-1185">Reference proteome</keyword>
<dbReference type="Proteomes" id="UP000325243">
    <property type="component" value="Unassembled WGS sequence"/>
</dbReference>
<comment type="similarity">
    <text evidence="1 2">Belongs to the UPF0225 family.</text>
</comment>
<sequence>MSDASAAFPKPSPSDRCPCLSGEVFGACCGRFLGGAADAPTAEQLMRSRYSAFVVGDSAYLLATWHPSTRPSELELDPAMRWFRLDVVRRERGGPLDRDGIVEFTAYYRHDGKRGEQHEASAFVREGGRWSYVGPVS</sequence>
<comment type="caution">
    <text evidence="4">The sequence shown here is derived from an EMBL/GenBank/DDBJ whole genome shotgun (WGS) entry which is preliminary data.</text>
</comment>
<evidence type="ECO:0000256" key="1">
    <source>
        <dbReference type="ARBA" id="ARBA00010839"/>
    </source>
</evidence>
<name>A0A5S4UVQ0_9MICO</name>
<dbReference type="EMBL" id="VSSB01000002">
    <property type="protein sequence ID" value="TYL51114.1"/>
    <property type="molecule type" value="Genomic_DNA"/>
</dbReference>
<organism evidence="4 5">
    <name type="scientific">Agromyces mariniharenae</name>
    <dbReference type="NCBI Taxonomy" id="2604423"/>
    <lineage>
        <taxon>Bacteria</taxon>
        <taxon>Bacillati</taxon>
        <taxon>Actinomycetota</taxon>
        <taxon>Actinomycetes</taxon>
        <taxon>Micrococcales</taxon>
        <taxon>Microbacteriaceae</taxon>
        <taxon>Agromyces</taxon>
    </lineage>
</organism>
<dbReference type="InterPro" id="IPR023006">
    <property type="entry name" value="YchJ-like"/>
</dbReference>
<reference evidence="4 5" key="1">
    <citation type="submission" date="2019-08" db="EMBL/GenBank/DDBJ databases">
        <authorList>
            <person name="Hu J."/>
        </authorList>
    </citation>
    <scope>NUCLEOTIDE SEQUENCE [LARGE SCALE GENOMIC DNA]</scope>
    <source>
        <strain evidence="4 5">NEAU-184</strain>
    </source>
</reference>
<dbReference type="SUPFAM" id="SSF54427">
    <property type="entry name" value="NTF2-like"/>
    <property type="match status" value="1"/>
</dbReference>
<dbReference type="InterPro" id="IPR048469">
    <property type="entry name" value="YchJ-like_M"/>
</dbReference>
<dbReference type="Pfam" id="PF02810">
    <property type="entry name" value="SEC-C"/>
    <property type="match status" value="1"/>
</dbReference>
<evidence type="ECO:0000313" key="5">
    <source>
        <dbReference type="Proteomes" id="UP000325243"/>
    </source>
</evidence>
<dbReference type="AlphaFoldDB" id="A0A5S4UVQ0"/>
<dbReference type="InterPro" id="IPR032710">
    <property type="entry name" value="NTF2-like_dom_sf"/>
</dbReference>
<proteinExistence type="inferred from homology"/>
<dbReference type="HAMAP" id="MF_00612">
    <property type="entry name" value="UPF0225"/>
    <property type="match status" value="1"/>
</dbReference>
<feature type="domain" description="YchJ-like middle NTF2-like" evidence="3">
    <location>
        <begin position="41"/>
        <end position="133"/>
    </location>
</feature>
<evidence type="ECO:0000256" key="2">
    <source>
        <dbReference type="HAMAP-Rule" id="MF_00612"/>
    </source>
</evidence>
<protein>
    <recommendedName>
        <fullName evidence="2">UPF0225 protein FYC51_18505</fullName>
    </recommendedName>
</protein>
<gene>
    <name evidence="4" type="ORF">FYC51_18505</name>
</gene>
<dbReference type="InterPro" id="IPR004027">
    <property type="entry name" value="SEC_C_motif"/>
</dbReference>
<accession>A0A5S4UVQ0</accession>
<dbReference type="Gene3D" id="3.10.450.50">
    <property type="match status" value="1"/>
</dbReference>
<dbReference type="RefSeq" id="WP_148735208.1">
    <property type="nucleotide sequence ID" value="NZ_VSSB01000002.1"/>
</dbReference>
<evidence type="ECO:0000259" key="3">
    <source>
        <dbReference type="Pfam" id="PF17775"/>
    </source>
</evidence>
<dbReference type="Pfam" id="PF17775">
    <property type="entry name" value="YchJ_M-like"/>
    <property type="match status" value="1"/>
</dbReference>